<dbReference type="GO" id="GO:0061630">
    <property type="term" value="F:ubiquitin protein ligase activity"/>
    <property type="evidence" value="ECO:0007669"/>
    <property type="project" value="UniProtKB-EC"/>
</dbReference>
<feature type="domain" description="HECT" evidence="3">
    <location>
        <begin position="138"/>
        <end position="213"/>
    </location>
</feature>
<proteinExistence type="predicted"/>
<dbReference type="Proteomes" id="UP000683360">
    <property type="component" value="Unassembled WGS sequence"/>
</dbReference>
<evidence type="ECO:0000259" key="3">
    <source>
        <dbReference type="PROSITE" id="PS50237"/>
    </source>
</evidence>
<dbReference type="SUPFAM" id="SSF56204">
    <property type="entry name" value="Hect, E3 ligase catalytic domain"/>
    <property type="match status" value="1"/>
</dbReference>
<reference evidence="4" key="1">
    <citation type="submission" date="2021-03" db="EMBL/GenBank/DDBJ databases">
        <authorList>
            <person name="Bekaert M."/>
        </authorList>
    </citation>
    <scope>NUCLEOTIDE SEQUENCE</scope>
</reference>
<dbReference type="Pfam" id="PF00632">
    <property type="entry name" value="HECT"/>
    <property type="match status" value="1"/>
</dbReference>
<evidence type="ECO:0000313" key="5">
    <source>
        <dbReference type="Proteomes" id="UP000683360"/>
    </source>
</evidence>
<sequence>MSFHEAVDEVMPLLEFIGAIPLATKYADKDRLVHVIVRHQVVKRIQDVLMQYIYRGFPVSRMFEEITSNPKTMKQLFVCEESVVLNAVMVDELFKVNFAEEGSNRHRLELGTQTYWRDFYRILKVLLFNTNDKPQGVQNLLIFITGFGMVPPLGFDPPLQLSFKHTENESSDDAVPYANTCANTLQIPVVSSFVVFKEMMLLAVQLGTSFSNI</sequence>
<protein>
    <submittedName>
        <fullName evidence="4">G2H3</fullName>
        <ecNumber evidence="4">2.3.2.26</ecNumber>
    </submittedName>
</protein>
<dbReference type="EMBL" id="CAJPWZ010000726">
    <property type="protein sequence ID" value="CAG2199885.1"/>
    <property type="molecule type" value="Genomic_DNA"/>
</dbReference>
<gene>
    <name evidence="4" type="ORF">MEDL_14567</name>
</gene>
<dbReference type="Gene3D" id="3.30.2410.10">
    <property type="entry name" value="Hect, E3 ligase catalytic domain"/>
    <property type="match status" value="1"/>
</dbReference>
<dbReference type="EC" id="2.3.2.26" evidence="4"/>
<accession>A0A8S3QTA4</accession>
<name>A0A8S3QTA4_MYTED</name>
<evidence type="ECO:0000313" key="4">
    <source>
        <dbReference type="EMBL" id="CAG2199885.1"/>
    </source>
</evidence>
<dbReference type="AlphaFoldDB" id="A0A8S3QTA4"/>
<evidence type="ECO:0000256" key="1">
    <source>
        <dbReference type="ARBA" id="ARBA00022786"/>
    </source>
</evidence>
<keyword evidence="5" id="KW-1185">Reference proteome</keyword>
<keyword evidence="1 2" id="KW-0833">Ubl conjugation pathway</keyword>
<dbReference type="InterPro" id="IPR000569">
    <property type="entry name" value="HECT_dom"/>
</dbReference>
<dbReference type="OrthoDB" id="6152329at2759"/>
<dbReference type="PROSITE" id="PS50237">
    <property type="entry name" value="HECT"/>
    <property type="match status" value="1"/>
</dbReference>
<dbReference type="InterPro" id="IPR035983">
    <property type="entry name" value="Hect_E3_ubiquitin_ligase"/>
</dbReference>
<evidence type="ECO:0000256" key="2">
    <source>
        <dbReference type="PROSITE-ProRule" id="PRU00104"/>
    </source>
</evidence>
<keyword evidence="4" id="KW-0012">Acyltransferase</keyword>
<feature type="active site" description="Glycyl thioester intermediate" evidence="2">
    <location>
        <position position="181"/>
    </location>
</feature>
<comment type="caution">
    <text evidence="4">The sequence shown here is derived from an EMBL/GenBank/DDBJ whole genome shotgun (WGS) entry which is preliminary data.</text>
</comment>
<keyword evidence="4" id="KW-0808">Transferase</keyword>
<organism evidence="4 5">
    <name type="scientific">Mytilus edulis</name>
    <name type="common">Blue mussel</name>
    <dbReference type="NCBI Taxonomy" id="6550"/>
    <lineage>
        <taxon>Eukaryota</taxon>
        <taxon>Metazoa</taxon>
        <taxon>Spiralia</taxon>
        <taxon>Lophotrochozoa</taxon>
        <taxon>Mollusca</taxon>
        <taxon>Bivalvia</taxon>
        <taxon>Autobranchia</taxon>
        <taxon>Pteriomorphia</taxon>
        <taxon>Mytilida</taxon>
        <taxon>Mytiloidea</taxon>
        <taxon>Mytilidae</taxon>
        <taxon>Mytilinae</taxon>
        <taxon>Mytilus</taxon>
    </lineage>
</organism>